<dbReference type="InterPro" id="IPR009057">
    <property type="entry name" value="Homeodomain-like_sf"/>
</dbReference>
<evidence type="ECO:0000256" key="6">
    <source>
        <dbReference type="ARBA" id="ARBA00024936"/>
    </source>
</evidence>
<keyword evidence="4 7" id="KW-0238">DNA-binding</keyword>
<evidence type="ECO:0000313" key="13">
    <source>
        <dbReference type="Proteomes" id="UP000251571"/>
    </source>
</evidence>
<keyword evidence="12" id="KW-1185">Reference proteome</keyword>
<evidence type="ECO:0000256" key="5">
    <source>
        <dbReference type="ARBA" id="ARBA00023163"/>
    </source>
</evidence>
<keyword evidence="2 7" id="KW-0678">Repressor</keyword>
<evidence type="ECO:0000256" key="8">
    <source>
        <dbReference type="PROSITE-ProRule" id="PRU00335"/>
    </source>
</evidence>
<evidence type="ECO:0000256" key="4">
    <source>
        <dbReference type="ARBA" id="ARBA00023125"/>
    </source>
</evidence>
<evidence type="ECO:0000259" key="9">
    <source>
        <dbReference type="PROSITE" id="PS50977"/>
    </source>
</evidence>
<comment type="function">
    <text evidence="7">Repressor involved in choline regulation of the bet genes.</text>
</comment>
<dbReference type="OrthoDB" id="7618612at2"/>
<evidence type="ECO:0000313" key="11">
    <source>
        <dbReference type="EMBL" id="SSA50574.1"/>
    </source>
</evidence>
<comment type="function">
    <text evidence="6">Repressor involved in the biosynthesis of the osmoprotectant glycine betaine. It represses transcription of the choline transporter BetT and the genes of BetAB involved in the synthesis of glycine betaine.</text>
</comment>
<protein>
    <recommendedName>
        <fullName evidence="7">HTH-type transcriptional regulator BetI</fullName>
    </recommendedName>
</protein>
<dbReference type="InterPro" id="IPR050109">
    <property type="entry name" value="HTH-type_TetR-like_transc_reg"/>
</dbReference>
<dbReference type="GO" id="GO:0019285">
    <property type="term" value="P:glycine betaine biosynthetic process from choline"/>
    <property type="evidence" value="ECO:0007669"/>
    <property type="project" value="UniProtKB-UniRule"/>
</dbReference>
<feature type="DNA-binding region" description="H-T-H motif" evidence="7 8">
    <location>
        <begin position="31"/>
        <end position="50"/>
    </location>
</feature>
<dbReference type="HAMAP" id="MF_00768">
    <property type="entry name" value="HTH_type_BetI"/>
    <property type="match status" value="1"/>
</dbReference>
<dbReference type="NCBIfam" id="NF001978">
    <property type="entry name" value="PRK00767.1"/>
    <property type="match status" value="1"/>
</dbReference>
<evidence type="ECO:0000256" key="7">
    <source>
        <dbReference type="HAMAP-Rule" id="MF_00768"/>
    </source>
</evidence>
<dbReference type="GO" id="GO:0003700">
    <property type="term" value="F:DNA-binding transcription factor activity"/>
    <property type="evidence" value="ECO:0007669"/>
    <property type="project" value="UniProtKB-UniRule"/>
</dbReference>
<sequence length="189" mass="20271">MPRTGTEAPRRAALVDATIAEIGACGSLEVTVGSIARRAGMSTALAHHYFGSKDRILAAALRHLLVELDAAHRAARAGARTPRARLGAVIRACFAPESFRPDAVAAWLAFYVSAQAGGEARRLLRVYRARLRSNLVAALRPLTDRPEDLAETAAALIDGHYIREALRDEPADGARLAARVEAAMDRLLT</sequence>
<dbReference type="Pfam" id="PF13977">
    <property type="entry name" value="TetR_C_6"/>
    <property type="match status" value="1"/>
</dbReference>
<evidence type="ECO:0000256" key="3">
    <source>
        <dbReference type="ARBA" id="ARBA00023015"/>
    </source>
</evidence>
<proteinExistence type="inferred from homology"/>
<feature type="domain" description="HTH tetR-type" evidence="9">
    <location>
        <begin position="8"/>
        <end position="68"/>
    </location>
</feature>
<dbReference type="PROSITE" id="PS50977">
    <property type="entry name" value="HTH_TETR_2"/>
    <property type="match status" value="1"/>
</dbReference>
<gene>
    <name evidence="7" type="primary">betI</name>
    <name evidence="10" type="ORF">BCF38_11410</name>
    <name evidence="11" type="ORF">SAMN05421539_11410</name>
</gene>
<dbReference type="GO" id="GO:0000976">
    <property type="term" value="F:transcription cis-regulatory region binding"/>
    <property type="evidence" value="ECO:0007669"/>
    <property type="project" value="TreeGrafter"/>
</dbReference>
<reference evidence="10 12" key="2">
    <citation type="submission" date="2018-03" db="EMBL/GenBank/DDBJ databases">
        <title>Genomic Encyclopedia of Archaeal and Bacterial Type Strains, Phase II (KMG-II): from individual species to whole genera.</title>
        <authorList>
            <person name="Goeker M."/>
        </authorList>
    </citation>
    <scope>NUCLEOTIDE SEQUENCE [LARGE SCALE GENOMIC DNA]</scope>
    <source>
        <strain evidence="10 12">DSM 25227</strain>
    </source>
</reference>
<dbReference type="Proteomes" id="UP000245839">
    <property type="component" value="Unassembled WGS sequence"/>
</dbReference>
<dbReference type="Gene3D" id="1.10.357.10">
    <property type="entry name" value="Tetracycline Repressor, domain 2"/>
    <property type="match status" value="1"/>
</dbReference>
<accession>A0A2Y9B232</accession>
<keyword evidence="5 7" id="KW-0804">Transcription</keyword>
<dbReference type="Proteomes" id="UP000251571">
    <property type="component" value="Unassembled WGS sequence"/>
</dbReference>
<evidence type="ECO:0000313" key="10">
    <source>
        <dbReference type="EMBL" id="PWJ13248.1"/>
    </source>
</evidence>
<dbReference type="PANTHER" id="PTHR30055">
    <property type="entry name" value="HTH-TYPE TRANSCRIPTIONAL REGULATOR RUTR"/>
    <property type="match status" value="1"/>
</dbReference>
<dbReference type="SUPFAM" id="SSF48498">
    <property type="entry name" value="Tetracyclin repressor-like, C-terminal domain"/>
    <property type="match status" value="1"/>
</dbReference>
<comment type="pathway">
    <text evidence="1 7">Amine and polyamine biosynthesis; betaine biosynthesis via choline pathway [regulation].</text>
</comment>
<evidence type="ECO:0000256" key="2">
    <source>
        <dbReference type="ARBA" id="ARBA00022491"/>
    </source>
</evidence>
<dbReference type="InterPro" id="IPR001647">
    <property type="entry name" value="HTH_TetR"/>
</dbReference>
<dbReference type="AlphaFoldDB" id="A0A2Y9B232"/>
<organism evidence="11 13">
    <name type="scientific">Jannaschia seohaensis</name>
    <dbReference type="NCBI Taxonomy" id="475081"/>
    <lineage>
        <taxon>Bacteria</taxon>
        <taxon>Pseudomonadati</taxon>
        <taxon>Pseudomonadota</taxon>
        <taxon>Alphaproteobacteria</taxon>
        <taxon>Rhodobacterales</taxon>
        <taxon>Roseobacteraceae</taxon>
        <taxon>Jannaschia</taxon>
    </lineage>
</organism>
<evidence type="ECO:0000313" key="12">
    <source>
        <dbReference type="Proteomes" id="UP000245839"/>
    </source>
</evidence>
<dbReference type="SUPFAM" id="SSF46689">
    <property type="entry name" value="Homeodomain-like"/>
    <property type="match status" value="1"/>
</dbReference>
<name>A0A2Y9B232_9RHOB</name>
<dbReference type="InterPro" id="IPR039538">
    <property type="entry name" value="BetI_C"/>
</dbReference>
<dbReference type="UniPathway" id="UPA00529"/>
<keyword evidence="3 7" id="KW-0805">Transcription regulation</keyword>
<dbReference type="InterPro" id="IPR017757">
    <property type="entry name" value="Tscrpt_rep_BetI"/>
</dbReference>
<dbReference type="InterPro" id="IPR036271">
    <property type="entry name" value="Tet_transcr_reg_TetR-rel_C_sf"/>
</dbReference>
<dbReference type="EMBL" id="UETC01000014">
    <property type="protein sequence ID" value="SSA50574.1"/>
    <property type="molecule type" value="Genomic_DNA"/>
</dbReference>
<dbReference type="RefSeq" id="WP_109565944.1">
    <property type="nucleotide sequence ID" value="NZ_QGDJ01000014.1"/>
</dbReference>
<dbReference type="GO" id="GO:0045892">
    <property type="term" value="P:negative regulation of DNA-templated transcription"/>
    <property type="evidence" value="ECO:0007669"/>
    <property type="project" value="UniProtKB-UniRule"/>
</dbReference>
<dbReference type="EMBL" id="QGDJ01000014">
    <property type="protein sequence ID" value="PWJ13248.1"/>
    <property type="molecule type" value="Genomic_DNA"/>
</dbReference>
<evidence type="ECO:0000256" key="1">
    <source>
        <dbReference type="ARBA" id="ARBA00004719"/>
    </source>
</evidence>
<dbReference type="PANTHER" id="PTHR30055:SF226">
    <property type="entry name" value="HTH-TYPE TRANSCRIPTIONAL REGULATOR PKSA"/>
    <property type="match status" value="1"/>
</dbReference>
<dbReference type="Pfam" id="PF00440">
    <property type="entry name" value="TetR_N"/>
    <property type="match status" value="1"/>
</dbReference>
<reference evidence="11 13" key="1">
    <citation type="submission" date="2016-10" db="EMBL/GenBank/DDBJ databases">
        <authorList>
            <person name="Cai Z."/>
        </authorList>
    </citation>
    <scope>NUCLEOTIDE SEQUENCE [LARGE SCALE GENOMIC DNA]</scope>
    <source>
        <strain evidence="11 13">DSM 25227</strain>
    </source>
</reference>